<dbReference type="SFLD" id="SFLDG01129">
    <property type="entry name" value="C1.5:_HAD__Beta-PGM__Phosphata"/>
    <property type="match status" value="1"/>
</dbReference>
<dbReference type="GO" id="GO:0008967">
    <property type="term" value="F:phosphoglycolate phosphatase activity"/>
    <property type="evidence" value="ECO:0007669"/>
    <property type="project" value="UniProtKB-EC"/>
</dbReference>
<reference evidence="5 6" key="1">
    <citation type="submission" date="2020-08" db="EMBL/GenBank/DDBJ databases">
        <title>Genome sequencing of Purple Non-Sulfur Bacteria from various extreme environments.</title>
        <authorList>
            <person name="Mayer M."/>
        </authorList>
    </citation>
    <scope>NUCLEOTIDE SEQUENCE [LARGE SCALE GENOMIC DNA]</scope>
    <source>
        <strain evidence="5 6">JA131</strain>
    </source>
</reference>
<dbReference type="SFLD" id="SFLDS00003">
    <property type="entry name" value="Haloacid_Dehalogenase"/>
    <property type="match status" value="1"/>
</dbReference>
<gene>
    <name evidence="5" type="ORF">GGD89_000953</name>
</gene>
<dbReference type="InterPro" id="IPR036412">
    <property type="entry name" value="HAD-like_sf"/>
</dbReference>
<keyword evidence="6" id="KW-1185">Reference proteome</keyword>
<comment type="caution">
    <text evidence="5">The sequence shown here is derived from an EMBL/GenBank/DDBJ whole genome shotgun (WGS) entry which is preliminary data.</text>
</comment>
<dbReference type="PANTHER" id="PTHR43434:SF1">
    <property type="entry name" value="PHOSPHOGLYCOLATE PHOSPHATASE"/>
    <property type="match status" value="1"/>
</dbReference>
<dbReference type="EC" id="3.1.3.18" evidence="4"/>
<evidence type="ECO:0000256" key="3">
    <source>
        <dbReference type="ARBA" id="ARBA00006171"/>
    </source>
</evidence>
<dbReference type="Proteomes" id="UP000554286">
    <property type="component" value="Unassembled WGS sequence"/>
</dbReference>
<keyword evidence="5" id="KW-0378">Hydrolase</keyword>
<dbReference type="AlphaFoldDB" id="A0A7W6RBE8"/>
<dbReference type="PANTHER" id="PTHR43434">
    <property type="entry name" value="PHOSPHOGLYCOLATE PHOSPHATASE"/>
    <property type="match status" value="1"/>
</dbReference>
<evidence type="ECO:0000256" key="1">
    <source>
        <dbReference type="ARBA" id="ARBA00000830"/>
    </source>
</evidence>
<dbReference type="InterPro" id="IPR050155">
    <property type="entry name" value="HAD-like_hydrolase_sf"/>
</dbReference>
<accession>A0A7W6RBE8</accession>
<dbReference type="GO" id="GO:0005829">
    <property type="term" value="C:cytosol"/>
    <property type="evidence" value="ECO:0007669"/>
    <property type="project" value="TreeGrafter"/>
</dbReference>
<name>A0A7W6RBE8_9PROT</name>
<dbReference type="Gene3D" id="3.40.50.1000">
    <property type="entry name" value="HAD superfamily/HAD-like"/>
    <property type="match status" value="1"/>
</dbReference>
<evidence type="ECO:0000256" key="4">
    <source>
        <dbReference type="ARBA" id="ARBA00013078"/>
    </source>
</evidence>
<evidence type="ECO:0000313" key="5">
    <source>
        <dbReference type="EMBL" id="MBB4265335.1"/>
    </source>
</evidence>
<sequence>MTLPVIETPDPDPAMDRVVPDGLAPPRALLFDWDNTLVDSWPCIHRSITVLMERMGKPPWTMEETKRRVGRSMRDTFPEMFGERWMEARDIFLDAFRALHLEMLAVLDGVPAMLEGLAARGVPMGLVSNKTGALLRREVAALGWESYFFAQVGAGDAARDKPAPEAVMLALSSAPTGPRRDPVTPGPDVWFVGDTPTDMACAHATGCAPVLLRGWAPEAGEFAEYPPLVYLSHGDHLMKVVAGLLGGTGDEGRAR</sequence>
<dbReference type="Gene3D" id="1.10.150.730">
    <property type="match status" value="1"/>
</dbReference>
<evidence type="ECO:0000256" key="2">
    <source>
        <dbReference type="ARBA" id="ARBA00004818"/>
    </source>
</evidence>
<dbReference type="EMBL" id="JACIGK010000005">
    <property type="protein sequence ID" value="MBB4265335.1"/>
    <property type="molecule type" value="Genomic_DNA"/>
</dbReference>
<comment type="catalytic activity">
    <reaction evidence="1">
        <text>2-phosphoglycolate + H2O = glycolate + phosphate</text>
        <dbReference type="Rhea" id="RHEA:14369"/>
        <dbReference type="ChEBI" id="CHEBI:15377"/>
        <dbReference type="ChEBI" id="CHEBI:29805"/>
        <dbReference type="ChEBI" id="CHEBI:43474"/>
        <dbReference type="ChEBI" id="CHEBI:58033"/>
        <dbReference type="EC" id="3.1.3.18"/>
    </reaction>
</comment>
<comment type="similarity">
    <text evidence="3">Belongs to the HAD-like hydrolase superfamily. CbbY/CbbZ/Gph/YieH family.</text>
</comment>
<dbReference type="Pfam" id="PF13419">
    <property type="entry name" value="HAD_2"/>
    <property type="match status" value="1"/>
</dbReference>
<evidence type="ECO:0000313" key="6">
    <source>
        <dbReference type="Proteomes" id="UP000554286"/>
    </source>
</evidence>
<dbReference type="GO" id="GO:0006281">
    <property type="term" value="P:DNA repair"/>
    <property type="evidence" value="ECO:0007669"/>
    <property type="project" value="TreeGrafter"/>
</dbReference>
<comment type="pathway">
    <text evidence="2">Organic acid metabolism; glycolate biosynthesis; glycolate from 2-phosphoglycolate: step 1/1.</text>
</comment>
<dbReference type="InterPro" id="IPR023214">
    <property type="entry name" value="HAD_sf"/>
</dbReference>
<dbReference type="RefSeq" id="WP_246422598.1">
    <property type="nucleotide sequence ID" value="NZ_JACIGK010000005.1"/>
</dbReference>
<dbReference type="InterPro" id="IPR041492">
    <property type="entry name" value="HAD_2"/>
</dbReference>
<dbReference type="SUPFAM" id="SSF56784">
    <property type="entry name" value="HAD-like"/>
    <property type="match status" value="1"/>
</dbReference>
<protein>
    <recommendedName>
        <fullName evidence="4">phosphoglycolate phosphatase</fullName>
        <ecNumber evidence="4">3.1.3.18</ecNumber>
    </recommendedName>
</protein>
<proteinExistence type="inferred from homology"/>
<organism evidence="5 6">
    <name type="scientific">Roseospira visakhapatnamensis</name>
    <dbReference type="NCBI Taxonomy" id="390880"/>
    <lineage>
        <taxon>Bacteria</taxon>
        <taxon>Pseudomonadati</taxon>
        <taxon>Pseudomonadota</taxon>
        <taxon>Alphaproteobacteria</taxon>
        <taxon>Rhodospirillales</taxon>
        <taxon>Rhodospirillaceae</taxon>
        <taxon>Roseospira</taxon>
    </lineage>
</organism>